<dbReference type="AlphaFoldDB" id="A0A0T6LLR0"/>
<keyword evidence="2" id="KW-1185">Reference proteome</keyword>
<gene>
    <name evidence="1" type="ORF">AQ490_08280</name>
</gene>
<organism evidence="1 2">
    <name type="scientific">Wenjunlia vitaminophila</name>
    <name type="common">Streptomyces vitaminophilus</name>
    <dbReference type="NCBI Taxonomy" id="76728"/>
    <lineage>
        <taxon>Bacteria</taxon>
        <taxon>Bacillati</taxon>
        <taxon>Actinomycetota</taxon>
        <taxon>Actinomycetes</taxon>
        <taxon>Kitasatosporales</taxon>
        <taxon>Streptomycetaceae</taxon>
        <taxon>Wenjunlia</taxon>
    </lineage>
</organism>
<dbReference type="EMBL" id="LLZU01000038">
    <property type="protein sequence ID" value="KRV46780.1"/>
    <property type="molecule type" value="Genomic_DNA"/>
</dbReference>
<dbReference type="Proteomes" id="UP000050867">
    <property type="component" value="Unassembled WGS sequence"/>
</dbReference>
<sequence length="68" mass="7574">MNILDAFPDFISEIERDSRELTPDLGKVSARATTRTDQRIQGAVLHLIFHHLDVRLSLAPGHGQSLVP</sequence>
<evidence type="ECO:0000313" key="2">
    <source>
        <dbReference type="Proteomes" id="UP000050867"/>
    </source>
</evidence>
<accession>A0A0T6LLR0</accession>
<proteinExistence type="predicted"/>
<protein>
    <submittedName>
        <fullName evidence="1">Uncharacterized protein</fullName>
    </submittedName>
</protein>
<reference evidence="1 2" key="1">
    <citation type="submission" date="2015-10" db="EMBL/GenBank/DDBJ databases">
        <title>Draft genome sequence of pyrrolomycin-producing Streptomyces vitaminophilus.</title>
        <authorList>
            <person name="Graham D.E."/>
            <person name="Mahan K.M."/>
            <person name="Klingeman D.M."/>
            <person name="Hettich R.L."/>
            <person name="Parry R.J."/>
        </authorList>
    </citation>
    <scope>NUCLEOTIDE SEQUENCE [LARGE SCALE GENOMIC DNA]</scope>
    <source>
        <strain evidence="1 2">ATCC 31673</strain>
    </source>
</reference>
<comment type="caution">
    <text evidence="1">The sequence shown here is derived from an EMBL/GenBank/DDBJ whole genome shotgun (WGS) entry which is preliminary data.</text>
</comment>
<name>A0A0T6LLR0_WENVI</name>
<evidence type="ECO:0000313" key="1">
    <source>
        <dbReference type="EMBL" id="KRV46780.1"/>
    </source>
</evidence>